<dbReference type="Proteomes" id="UP000225217">
    <property type="component" value="Segment"/>
</dbReference>
<dbReference type="EMBL" id="KX808132">
    <property type="protein sequence ID" value="APC43672.1"/>
    <property type="molecule type" value="Genomic_DNA"/>
</dbReference>
<protein>
    <recommendedName>
        <fullName evidence="3">SsDNA binding protein</fullName>
    </recommendedName>
</protein>
<organism evidence="1 2">
    <name type="scientific">Mycobacterium phage Amelie</name>
    <dbReference type="NCBI Taxonomy" id="1913035"/>
    <lineage>
        <taxon>Viruses</taxon>
        <taxon>Duplodnaviria</taxon>
        <taxon>Heunggongvirae</taxon>
        <taxon>Uroviricota</taxon>
        <taxon>Caudoviricetes</taxon>
        <taxon>Weiservirinae</taxon>
        <taxon>Anayavirus</taxon>
        <taxon>Anayavirus amelie</taxon>
    </lineage>
</organism>
<keyword evidence="2" id="KW-1185">Reference proteome</keyword>
<name>A0A1J0GQE4_9CAUD</name>
<gene>
    <name evidence="1" type="ORF">SEA_AMELIE_75</name>
</gene>
<accession>A0A1J0GQE4</accession>
<reference evidence="1 2" key="1">
    <citation type="submission" date="2016-08" db="EMBL/GenBank/DDBJ databases">
        <authorList>
            <person name="Grinspan D."/>
            <person name="Erlich J."/>
            <person name="Cui Z.D."/>
            <person name="Khazanchi R."/>
            <person name="Shaffer C.D."/>
            <person name="Hafer-Weston K.A."/>
            <person name="Elgin S.C.R."/>
            <person name="Klyczek K."/>
            <person name="Garlena R.A."/>
            <person name="Russell D.A."/>
            <person name="Pope W.H."/>
            <person name="Jacobs-Sera D."/>
            <person name="Hendrix R.W."/>
            <person name="Hatfull G.F."/>
        </authorList>
    </citation>
    <scope>NUCLEOTIDE SEQUENCE [LARGE SCALE GENOMIC DNA]</scope>
</reference>
<evidence type="ECO:0000313" key="2">
    <source>
        <dbReference type="Proteomes" id="UP000225217"/>
    </source>
</evidence>
<sequence>MSTTFKYQGRTFELHTYVDPHPGKHGHDRVYWTEDCCRCGGSGIYRWVNHMGKCEGTCYGCWGTGKVERQNAVQTLRRYAKLDALWAEYGDQLAAEAQAEAAERAAAEAAEEFARAWDEAHAEQARRAALNNAPAGEVGERLRNLDAEVTVSAGFERDKYAGYGTEYVKLVVFKLADGRVLKATGTARDLYGLIRGDKVRVTGTVKGFGEYQGQRQTILNRVKVEVVEAAAED</sequence>
<evidence type="ECO:0000313" key="1">
    <source>
        <dbReference type="EMBL" id="APC43672.1"/>
    </source>
</evidence>
<evidence type="ECO:0008006" key="3">
    <source>
        <dbReference type="Google" id="ProtNLM"/>
    </source>
</evidence>
<proteinExistence type="predicted"/>